<protein>
    <recommendedName>
        <fullName evidence="4">Lipoprotein</fullName>
    </recommendedName>
</protein>
<sequence>MNRFHLYVLMSMATAAAGCATTQPSAPNVNLSGYPPAFKEGYADGCHSARALFGTRKNEARFKNDSLYAQGWRDGYDICRQR</sequence>
<dbReference type="OrthoDB" id="5540985at2"/>
<reference evidence="2 3" key="1">
    <citation type="submission" date="2019-08" db="EMBL/GenBank/DDBJ databases">
        <title>Pelomicrobium methylotrophicum gen. nov., sp. nov. a moderately thermophilic, facultatively anaerobic, lithoautotrophic and methylotrophic bacterium isolated from a terrestrial mud volcano.</title>
        <authorList>
            <person name="Slobodkina G.B."/>
            <person name="Merkel A.Y."/>
            <person name="Slobodkin A.I."/>
        </authorList>
    </citation>
    <scope>NUCLEOTIDE SEQUENCE [LARGE SCALE GENOMIC DNA]</scope>
    <source>
        <strain evidence="2 3">SM250</strain>
    </source>
</reference>
<dbReference type="RefSeq" id="WP_147801196.1">
    <property type="nucleotide sequence ID" value="NZ_VPFL01000039.1"/>
</dbReference>
<proteinExistence type="predicted"/>
<name>A0A5C7EEL1_9PROT</name>
<comment type="caution">
    <text evidence="2">The sequence shown here is derived from an EMBL/GenBank/DDBJ whole genome shotgun (WGS) entry which is preliminary data.</text>
</comment>
<dbReference type="Proteomes" id="UP000321201">
    <property type="component" value="Unassembled WGS sequence"/>
</dbReference>
<evidence type="ECO:0000256" key="1">
    <source>
        <dbReference type="SAM" id="SignalP"/>
    </source>
</evidence>
<evidence type="ECO:0000313" key="3">
    <source>
        <dbReference type="Proteomes" id="UP000321201"/>
    </source>
</evidence>
<gene>
    <name evidence="2" type="ORF">FR698_16040</name>
</gene>
<evidence type="ECO:0000313" key="2">
    <source>
        <dbReference type="EMBL" id="TXF10008.1"/>
    </source>
</evidence>
<dbReference type="EMBL" id="VPFL01000039">
    <property type="protein sequence ID" value="TXF10008.1"/>
    <property type="molecule type" value="Genomic_DNA"/>
</dbReference>
<keyword evidence="3" id="KW-1185">Reference proteome</keyword>
<dbReference type="InParanoid" id="A0A5C7EEL1"/>
<evidence type="ECO:0008006" key="4">
    <source>
        <dbReference type="Google" id="ProtNLM"/>
    </source>
</evidence>
<keyword evidence="1" id="KW-0732">Signal</keyword>
<feature type="signal peptide" evidence="1">
    <location>
        <begin position="1"/>
        <end position="20"/>
    </location>
</feature>
<dbReference type="PROSITE" id="PS51257">
    <property type="entry name" value="PROKAR_LIPOPROTEIN"/>
    <property type="match status" value="1"/>
</dbReference>
<dbReference type="AlphaFoldDB" id="A0A5C7EEL1"/>
<feature type="chain" id="PRO_5022712013" description="Lipoprotein" evidence="1">
    <location>
        <begin position="21"/>
        <end position="82"/>
    </location>
</feature>
<accession>A0A5C7EEL1</accession>
<organism evidence="2 3">
    <name type="scientific">Pelomicrobium methylotrophicum</name>
    <dbReference type="NCBI Taxonomy" id="2602750"/>
    <lineage>
        <taxon>Bacteria</taxon>
        <taxon>Pseudomonadati</taxon>
        <taxon>Pseudomonadota</taxon>
        <taxon>Hydrogenophilia</taxon>
        <taxon>Hydrogenophilia incertae sedis</taxon>
        <taxon>Pelomicrobium</taxon>
    </lineage>
</organism>